<proteinExistence type="predicted"/>
<organism evidence="1 2">
    <name type="scientific">Flavobacterium bizetiae</name>
    <dbReference type="NCBI Taxonomy" id="2704140"/>
    <lineage>
        <taxon>Bacteria</taxon>
        <taxon>Pseudomonadati</taxon>
        <taxon>Bacteroidota</taxon>
        <taxon>Flavobacteriia</taxon>
        <taxon>Flavobacteriales</taxon>
        <taxon>Flavobacteriaceae</taxon>
        <taxon>Flavobacterium</taxon>
    </lineage>
</organism>
<keyword evidence="2" id="KW-1185">Reference proteome</keyword>
<accession>A0A6J4GAI2</accession>
<dbReference type="AlphaFoldDB" id="A0A6J4GAI2"/>
<dbReference type="EMBL" id="CADCSU010000025">
    <property type="protein sequence ID" value="CAA9194672.1"/>
    <property type="molecule type" value="Genomic_DNA"/>
</dbReference>
<sequence>MPICYNCGNDFPEENITREHIPAQNLFAGYGDEFKVNRLVVPACFDCNNQYSQIDQEIRDAIGVMNNNDDNQTELTRKSVKSIIRRKSWADRLFFAGDKVMAVDFSYDDLKKLHIKNFKGIFYNKYKKPLPKEFEVEIIAEGDEENEKLMGIGRLFYDYVIRENDFLVSGHEDIFMYNIRTMNRTDSDYLEDNGDIENCICVVAALIYHKNMCSIVIAAKKDFLEGVKKDRNKDLS</sequence>
<dbReference type="Proteomes" id="UP000479938">
    <property type="component" value="Unassembled WGS sequence"/>
</dbReference>
<evidence type="ECO:0000313" key="1">
    <source>
        <dbReference type="EMBL" id="CAA9194672.1"/>
    </source>
</evidence>
<evidence type="ECO:0000313" key="2">
    <source>
        <dbReference type="Proteomes" id="UP000479938"/>
    </source>
</evidence>
<gene>
    <name evidence="1" type="ORF">FLA105534_00262</name>
</gene>
<name>A0A6J4GAI2_9FLAO</name>
<reference evidence="1 2" key="1">
    <citation type="submission" date="2020-02" db="EMBL/GenBank/DDBJ databases">
        <authorList>
            <person name="Criscuolo A."/>
        </authorList>
    </citation>
    <scope>NUCLEOTIDE SEQUENCE [LARGE SCALE GENOMIC DNA]</scope>
    <source>
        <strain evidence="1">CIP105534</strain>
    </source>
</reference>
<protein>
    <submittedName>
        <fullName evidence="1">Uncharacterized protein</fullName>
    </submittedName>
</protein>
<dbReference type="RefSeq" id="WP_173969034.1">
    <property type="nucleotide sequence ID" value="NZ_CADCSU010000025.1"/>
</dbReference>